<evidence type="ECO:0000256" key="1">
    <source>
        <dbReference type="ARBA" id="ARBA00004651"/>
    </source>
</evidence>
<evidence type="ECO:0000313" key="10">
    <source>
        <dbReference type="Proteomes" id="UP000266975"/>
    </source>
</evidence>
<dbReference type="GO" id="GO:0005886">
    <property type="term" value="C:plasma membrane"/>
    <property type="evidence" value="ECO:0007669"/>
    <property type="project" value="UniProtKB-SubCell"/>
</dbReference>
<evidence type="ECO:0000256" key="6">
    <source>
        <dbReference type="ARBA" id="ARBA00022989"/>
    </source>
</evidence>
<organism evidence="9 10">
    <name type="scientific">Corynebacterium alimapuense</name>
    <dbReference type="NCBI Taxonomy" id="1576874"/>
    <lineage>
        <taxon>Bacteria</taxon>
        <taxon>Bacillati</taxon>
        <taxon>Actinomycetota</taxon>
        <taxon>Actinomycetes</taxon>
        <taxon>Mycobacteriales</taxon>
        <taxon>Corynebacteriaceae</taxon>
        <taxon>Corynebacterium</taxon>
    </lineage>
</organism>
<keyword evidence="3" id="KW-0328">Glycosyltransferase</keyword>
<dbReference type="InterPro" id="IPR050297">
    <property type="entry name" value="LipidA_mod_glycosyltrf_83"/>
</dbReference>
<dbReference type="EMBL" id="PTJO01000003">
    <property type="protein sequence ID" value="RNE49387.1"/>
    <property type="molecule type" value="Genomic_DNA"/>
</dbReference>
<feature type="transmembrane region" description="Helical" evidence="8">
    <location>
        <begin position="312"/>
        <end position="334"/>
    </location>
</feature>
<evidence type="ECO:0000256" key="3">
    <source>
        <dbReference type="ARBA" id="ARBA00022676"/>
    </source>
</evidence>
<keyword evidence="10" id="KW-1185">Reference proteome</keyword>
<reference evidence="9 10" key="1">
    <citation type="submission" date="2018-02" db="EMBL/GenBank/DDBJ databases">
        <title>Corynebacterium alimpuense sp. nov., a marine obligate actinomycete isolated from sediments of Valparaiso bay, Chile.</title>
        <authorList>
            <person name="Claverias F."/>
            <person name="Gonzales-Siles L."/>
            <person name="Salva-Serra F."/>
            <person name="Inganaes E."/>
            <person name="Molin K."/>
            <person name="Cumsille A."/>
            <person name="Undabarrena A."/>
            <person name="Couve E."/>
            <person name="Moore E.R.B."/>
            <person name="Gomila M."/>
            <person name="Camara B."/>
        </authorList>
    </citation>
    <scope>NUCLEOTIDE SEQUENCE [LARGE SCALE GENOMIC DNA]</scope>
    <source>
        <strain evidence="9 10">CCUG 69366</strain>
    </source>
</reference>
<keyword evidence="4" id="KW-0808">Transferase</keyword>
<dbReference type="GO" id="GO:0009103">
    <property type="term" value="P:lipopolysaccharide biosynthetic process"/>
    <property type="evidence" value="ECO:0007669"/>
    <property type="project" value="UniProtKB-ARBA"/>
</dbReference>
<feature type="transmembrane region" description="Helical" evidence="8">
    <location>
        <begin position="204"/>
        <end position="235"/>
    </location>
</feature>
<evidence type="ECO:0000256" key="2">
    <source>
        <dbReference type="ARBA" id="ARBA00022475"/>
    </source>
</evidence>
<dbReference type="AlphaFoldDB" id="A0A3M8K832"/>
<feature type="transmembrane region" description="Helical" evidence="8">
    <location>
        <begin position="122"/>
        <end position="142"/>
    </location>
</feature>
<comment type="subcellular location">
    <subcellularLocation>
        <location evidence="1">Cell membrane</location>
        <topology evidence="1">Multi-pass membrane protein</topology>
    </subcellularLocation>
</comment>
<keyword evidence="7 8" id="KW-0472">Membrane</keyword>
<comment type="caution">
    <text evidence="9">The sequence shown here is derived from an EMBL/GenBank/DDBJ whole genome shotgun (WGS) entry which is preliminary data.</text>
</comment>
<dbReference type="PANTHER" id="PTHR33908:SF11">
    <property type="entry name" value="MEMBRANE PROTEIN"/>
    <property type="match status" value="1"/>
</dbReference>
<feature type="transmembrane region" description="Helical" evidence="8">
    <location>
        <begin position="154"/>
        <end position="173"/>
    </location>
</feature>
<name>A0A3M8K832_9CORY</name>
<feature type="transmembrane region" description="Helical" evidence="8">
    <location>
        <begin position="370"/>
        <end position="392"/>
    </location>
</feature>
<evidence type="ECO:0000256" key="7">
    <source>
        <dbReference type="ARBA" id="ARBA00023136"/>
    </source>
</evidence>
<evidence type="ECO:0000313" key="9">
    <source>
        <dbReference type="EMBL" id="RNE49387.1"/>
    </source>
</evidence>
<accession>A0A3M8K832</accession>
<feature type="transmembrane region" description="Helical" evidence="8">
    <location>
        <begin position="46"/>
        <end position="70"/>
    </location>
</feature>
<dbReference type="OrthoDB" id="3276839at2"/>
<proteinExistence type="predicted"/>
<feature type="transmembrane region" description="Helical" evidence="8">
    <location>
        <begin position="413"/>
        <end position="433"/>
    </location>
</feature>
<evidence type="ECO:0000256" key="8">
    <source>
        <dbReference type="SAM" id="Phobius"/>
    </source>
</evidence>
<evidence type="ECO:0000256" key="5">
    <source>
        <dbReference type="ARBA" id="ARBA00022692"/>
    </source>
</evidence>
<dbReference type="PANTHER" id="PTHR33908">
    <property type="entry name" value="MANNOSYLTRANSFERASE YKCB-RELATED"/>
    <property type="match status" value="1"/>
</dbReference>
<keyword evidence="5 8" id="KW-0812">Transmembrane</keyword>
<protein>
    <submittedName>
        <fullName evidence="9">ABC transporter</fullName>
    </submittedName>
</protein>
<feature type="transmembrane region" description="Helical" evidence="8">
    <location>
        <begin position="256"/>
        <end position="277"/>
    </location>
</feature>
<dbReference type="GO" id="GO:0016763">
    <property type="term" value="F:pentosyltransferase activity"/>
    <property type="evidence" value="ECO:0007669"/>
    <property type="project" value="TreeGrafter"/>
</dbReference>
<feature type="transmembrane region" description="Helical" evidence="8">
    <location>
        <begin position="341"/>
        <end position="358"/>
    </location>
</feature>
<dbReference type="Proteomes" id="UP000266975">
    <property type="component" value="Unassembled WGS sequence"/>
</dbReference>
<evidence type="ECO:0000256" key="4">
    <source>
        <dbReference type="ARBA" id="ARBA00022679"/>
    </source>
</evidence>
<keyword evidence="2" id="KW-1003">Cell membrane</keyword>
<gene>
    <name evidence="9" type="ORF">C5L39_03195</name>
</gene>
<sequence>MAAFVSAFLLGKDCTWAGLIMTILSKSESLSTDKTAPTSSRKAGIVLFWSMALIYFGAGAWVALSMKFFLGDSLGRVQEAQSVLFGRDPSLSAMGFVFTPLSTLAEIPLVAATPLIPEMTRYALAAVVVSALFMAGACYQLWKMAIERGVPLWFSYAVVLLFALNPMIIFYGATGMSEAPFLFAMLWACRRLLRWLETDDVHDLAAAGVALAVAFLARYDALVVSVATAIVVGMITWKRRSHITAGLYKGYALVDVLVFLAPVSLAFLVWTISGWLITGDLVSQLSSSYGNEAIIEQLGGLEGGAEAFSNSLVRILILAPLLPLLLLVSLMLSIRRGSWEMVLPVVLMGSALAFQVFSATTGTTFEFLRFFLVAIGLNAVLLLLCAPASATFRARRPGRAAVLSAKQPAVSPGILGVLVAASAASIALTFPVLGSDDWAPQEYALQQELSGNRGTSLDQIQQQSSELRTFGTERRLADYLDVLNLADGAVLVDSTYGFAVVVASNNPRQFTIPSDSDFIDRLEEPAEQGVEYILAVPSEGRGAQDPINLRYPTFYADGADIATLELIAVNDGRPEQPDWRLYRVRQQ</sequence>
<keyword evidence="6 8" id="KW-1133">Transmembrane helix</keyword>